<dbReference type="SUPFAM" id="SSF54909">
    <property type="entry name" value="Dimeric alpha+beta barrel"/>
    <property type="match status" value="1"/>
</dbReference>
<dbReference type="Proteomes" id="UP000436088">
    <property type="component" value="Unassembled WGS sequence"/>
</dbReference>
<keyword evidence="4" id="KW-1185">Reference proteome</keyword>
<sequence length="93" mass="10369">MLNNLNGLVSLDPVLHLTVGPVIRIKSPISNFTHMLHSRYKSKEDLNAHSVHPDHQRVVKEHVVPICDDIMAVDWVADNEPTPLSPPPVLPSK</sequence>
<dbReference type="SMART" id="SM00886">
    <property type="entry name" value="Dabb"/>
    <property type="match status" value="1"/>
</dbReference>
<feature type="domain" description="Stress-response A/B barrel" evidence="2">
    <location>
        <begin position="1"/>
        <end position="75"/>
    </location>
</feature>
<dbReference type="PROSITE" id="PS51502">
    <property type="entry name" value="S_R_A_B_BARREL"/>
    <property type="match status" value="1"/>
</dbReference>
<reference evidence="3" key="1">
    <citation type="submission" date="2019-09" db="EMBL/GenBank/DDBJ databases">
        <title>Draft genome information of white flower Hibiscus syriacus.</title>
        <authorList>
            <person name="Kim Y.-M."/>
        </authorList>
    </citation>
    <scope>NUCLEOTIDE SEQUENCE [LARGE SCALE GENOMIC DNA]</scope>
    <source>
        <strain evidence="3">YM2019G1</strain>
    </source>
</reference>
<evidence type="ECO:0000259" key="2">
    <source>
        <dbReference type="PROSITE" id="PS51502"/>
    </source>
</evidence>
<comment type="caution">
    <text evidence="3">The sequence shown here is derived from an EMBL/GenBank/DDBJ whole genome shotgun (WGS) entry which is preliminary data.</text>
</comment>
<dbReference type="PANTHER" id="PTHR33178">
    <property type="match status" value="1"/>
</dbReference>
<proteinExistence type="predicted"/>
<dbReference type="PANTHER" id="PTHR33178:SF3">
    <property type="entry name" value="STRESS-RESPONSE A_B BARREL DOMAIN-CONTAINING PROTEIN UP3"/>
    <property type="match status" value="1"/>
</dbReference>
<dbReference type="InterPro" id="IPR013097">
    <property type="entry name" value="Dabb"/>
</dbReference>
<dbReference type="InterPro" id="IPR011008">
    <property type="entry name" value="Dimeric_a/b-barrel"/>
</dbReference>
<dbReference type="Pfam" id="PF07876">
    <property type="entry name" value="Dabb"/>
    <property type="match status" value="1"/>
</dbReference>
<comment type="subunit">
    <text evidence="1">Homodimer.</text>
</comment>
<name>A0A6A2WZC5_HIBSY</name>
<dbReference type="EMBL" id="VEPZ02001584">
    <property type="protein sequence ID" value="KAE8667081.1"/>
    <property type="molecule type" value="Genomic_DNA"/>
</dbReference>
<organism evidence="3 4">
    <name type="scientific">Hibiscus syriacus</name>
    <name type="common">Rose of Sharon</name>
    <dbReference type="NCBI Taxonomy" id="106335"/>
    <lineage>
        <taxon>Eukaryota</taxon>
        <taxon>Viridiplantae</taxon>
        <taxon>Streptophyta</taxon>
        <taxon>Embryophyta</taxon>
        <taxon>Tracheophyta</taxon>
        <taxon>Spermatophyta</taxon>
        <taxon>Magnoliopsida</taxon>
        <taxon>eudicotyledons</taxon>
        <taxon>Gunneridae</taxon>
        <taxon>Pentapetalae</taxon>
        <taxon>rosids</taxon>
        <taxon>malvids</taxon>
        <taxon>Malvales</taxon>
        <taxon>Malvaceae</taxon>
        <taxon>Malvoideae</taxon>
        <taxon>Hibiscus</taxon>
    </lineage>
</organism>
<evidence type="ECO:0000313" key="3">
    <source>
        <dbReference type="EMBL" id="KAE8667081.1"/>
    </source>
</evidence>
<evidence type="ECO:0000256" key="1">
    <source>
        <dbReference type="ARBA" id="ARBA00011738"/>
    </source>
</evidence>
<protein>
    <submittedName>
        <fullName evidence="3">Apyrase 7-like isoform X1</fullName>
    </submittedName>
</protein>
<dbReference type="Gene3D" id="3.30.70.100">
    <property type="match status" value="1"/>
</dbReference>
<evidence type="ECO:0000313" key="4">
    <source>
        <dbReference type="Proteomes" id="UP000436088"/>
    </source>
</evidence>
<dbReference type="AlphaFoldDB" id="A0A6A2WZC5"/>
<dbReference type="InterPro" id="IPR044662">
    <property type="entry name" value="HS1/DABB1-like"/>
</dbReference>
<gene>
    <name evidence="3" type="ORF">F3Y22_tig00112452pilonHSYRG00033</name>
</gene>
<accession>A0A6A2WZC5</accession>